<dbReference type="InterPro" id="IPR028116">
    <property type="entry name" value="Cis-CaaD-like"/>
</dbReference>
<organism evidence="2 3">
    <name type="scientific">Aspergillus parasiticus (strain ATCC 56775 / NRRL 5862 / SRRC 143 / SU-1)</name>
    <dbReference type="NCBI Taxonomy" id="1403190"/>
    <lineage>
        <taxon>Eukaryota</taxon>
        <taxon>Fungi</taxon>
        <taxon>Dikarya</taxon>
        <taxon>Ascomycota</taxon>
        <taxon>Pezizomycotina</taxon>
        <taxon>Eurotiomycetes</taxon>
        <taxon>Eurotiomycetidae</taxon>
        <taxon>Eurotiales</taxon>
        <taxon>Aspergillaceae</taxon>
        <taxon>Aspergillus</taxon>
        <taxon>Aspergillus subgen. Circumdati</taxon>
    </lineage>
</organism>
<name>A0A0F0INV9_ASPPU</name>
<gene>
    <name evidence="2" type="ORF">P875_00117012</name>
</gene>
<sequence>MPLWQIYHPPGTFTTSTEKEAFSKAITENYTSVGLPAFYVVVQFHQLDPENVFVGGDQRSKAAKPFVRIVIAHIAIRLPDADESYARVTANIDRVLKPHALDKGYDVEYHVDETERRMWKINGMIPPPWKSEAEQLWVRENQPVVYKGAFPEGGRTAL</sequence>
<dbReference type="OrthoDB" id="2129288at2759"/>
<feature type="domain" description="Tautomerase cis-CaaD-like" evidence="1">
    <location>
        <begin position="1"/>
        <end position="142"/>
    </location>
</feature>
<accession>A0A0F0INV9</accession>
<evidence type="ECO:0000259" key="1">
    <source>
        <dbReference type="Pfam" id="PF14832"/>
    </source>
</evidence>
<evidence type="ECO:0000313" key="2">
    <source>
        <dbReference type="EMBL" id="KJK67558.1"/>
    </source>
</evidence>
<dbReference type="EMBL" id="JZEE01000188">
    <property type="protein sequence ID" value="KJK67558.1"/>
    <property type="molecule type" value="Genomic_DNA"/>
</dbReference>
<dbReference type="Proteomes" id="UP000033540">
    <property type="component" value="Unassembled WGS sequence"/>
</dbReference>
<comment type="caution">
    <text evidence="2">The sequence shown here is derived from an EMBL/GenBank/DDBJ whole genome shotgun (WGS) entry which is preliminary data.</text>
</comment>
<dbReference type="InterPro" id="IPR014347">
    <property type="entry name" value="Tautomerase/MIF_sf"/>
</dbReference>
<proteinExistence type="predicted"/>
<dbReference type="AlphaFoldDB" id="A0A0F0INV9"/>
<dbReference type="Pfam" id="PF14832">
    <property type="entry name" value="Tautomerase_3"/>
    <property type="match status" value="1"/>
</dbReference>
<dbReference type="Gene3D" id="3.30.429.10">
    <property type="entry name" value="Macrophage Migration Inhibitory Factor"/>
    <property type="match status" value="1"/>
</dbReference>
<protein>
    <submittedName>
        <fullName evidence="2">Putative oxalocrotonate tautomerase enzyme</fullName>
    </submittedName>
</protein>
<evidence type="ECO:0000313" key="3">
    <source>
        <dbReference type="Proteomes" id="UP000033540"/>
    </source>
</evidence>
<reference evidence="2 3" key="1">
    <citation type="submission" date="2015-02" db="EMBL/GenBank/DDBJ databases">
        <title>Draft genome sequence of Aspergillus parasiticus SU-1.</title>
        <authorList>
            <person name="Yu J."/>
            <person name="Fedorova N."/>
            <person name="Yin Y."/>
            <person name="Losada L."/>
            <person name="Zafar N."/>
            <person name="Taujale R."/>
            <person name="Ehrlich K.C."/>
            <person name="Bhatnagar D."/>
            <person name="Cleveland T.E."/>
            <person name="Bennett J.W."/>
            <person name="Nierman W.C."/>
        </authorList>
    </citation>
    <scope>NUCLEOTIDE SEQUENCE [LARGE SCALE GENOMIC DNA]</scope>
    <source>
        <strain evidence="3">ATCC 56775 / NRRL 5862 / SRRC 143 / SU-1</strain>
    </source>
</reference>